<name>A0A5C5V659_9BACT</name>
<reference evidence="2 3" key="1">
    <citation type="submission" date="2019-02" db="EMBL/GenBank/DDBJ databases">
        <title>Deep-cultivation of Planctomycetes and their phenomic and genomic characterization uncovers novel biology.</title>
        <authorList>
            <person name="Wiegand S."/>
            <person name="Jogler M."/>
            <person name="Boedeker C."/>
            <person name="Pinto D."/>
            <person name="Vollmers J."/>
            <person name="Rivas-Marin E."/>
            <person name="Kohn T."/>
            <person name="Peeters S.H."/>
            <person name="Heuer A."/>
            <person name="Rast P."/>
            <person name="Oberbeckmann S."/>
            <person name="Bunk B."/>
            <person name="Jeske O."/>
            <person name="Meyerdierks A."/>
            <person name="Storesund J.E."/>
            <person name="Kallscheuer N."/>
            <person name="Luecker S."/>
            <person name="Lage O.M."/>
            <person name="Pohl T."/>
            <person name="Merkel B.J."/>
            <person name="Hornburger P."/>
            <person name="Mueller R.-W."/>
            <person name="Bruemmer F."/>
            <person name="Labrenz M."/>
            <person name="Spormann A.M."/>
            <person name="Op Den Camp H."/>
            <person name="Overmann J."/>
            <person name="Amann R."/>
            <person name="Jetten M.S.M."/>
            <person name="Mascher T."/>
            <person name="Medema M.H."/>
            <person name="Devos D.P."/>
            <person name="Kaster A.-K."/>
            <person name="Ovreas L."/>
            <person name="Rohde M."/>
            <person name="Galperin M.Y."/>
            <person name="Jogler C."/>
        </authorList>
    </citation>
    <scope>NUCLEOTIDE SEQUENCE [LARGE SCALE GENOMIC DNA]</scope>
    <source>
        <strain evidence="2 3">KOR34</strain>
    </source>
</reference>
<dbReference type="PANTHER" id="PTHR42850">
    <property type="entry name" value="METALLOPHOSPHOESTERASE"/>
    <property type="match status" value="1"/>
</dbReference>
<sequence>MSGRLLAIGDVHGCQRALESLLDQIGLTAEDTLVFLGDLVDRGPSSNGVVDCVCELREEHNVVVIMGNHEEMMRDAISGRGLYNAWLDVGGRETIRSYGGDADAIPPSHSRLLFSSAHYFEADRDVFVHASLEPGVSLPNQSSDYLRWKHLSGSEQPHLSGKRVVCGHTAQRDGVPLVLDGWVCIDTYAHGGQWLSCLDADANHVYQASEKGEVRDFSLLKYS</sequence>
<dbReference type="GO" id="GO:0005737">
    <property type="term" value="C:cytoplasm"/>
    <property type="evidence" value="ECO:0007669"/>
    <property type="project" value="TreeGrafter"/>
</dbReference>
<dbReference type="Pfam" id="PF00149">
    <property type="entry name" value="Metallophos"/>
    <property type="match status" value="1"/>
</dbReference>
<feature type="domain" description="Calcineurin-like phosphoesterase" evidence="1">
    <location>
        <begin position="4"/>
        <end position="170"/>
    </location>
</feature>
<dbReference type="InterPro" id="IPR050126">
    <property type="entry name" value="Ap4A_hydrolase"/>
</dbReference>
<protein>
    <submittedName>
        <fullName evidence="2">Serine/threonine-protein phosphatase 1</fullName>
        <ecNumber evidence="2">3.1.3.16</ecNumber>
    </submittedName>
</protein>
<dbReference type="RefSeq" id="WP_197531507.1">
    <property type="nucleotide sequence ID" value="NZ_SIHJ01000002.1"/>
</dbReference>
<accession>A0A5C5V659</accession>
<dbReference type="EC" id="3.1.3.16" evidence="2"/>
<dbReference type="EMBL" id="SIHJ01000002">
    <property type="protein sequence ID" value="TWT33560.1"/>
    <property type="molecule type" value="Genomic_DNA"/>
</dbReference>
<dbReference type="InterPro" id="IPR029052">
    <property type="entry name" value="Metallo-depent_PP-like"/>
</dbReference>
<keyword evidence="3" id="KW-1185">Reference proteome</keyword>
<dbReference type="Gene3D" id="3.60.21.10">
    <property type="match status" value="1"/>
</dbReference>
<evidence type="ECO:0000313" key="2">
    <source>
        <dbReference type="EMBL" id="TWT33560.1"/>
    </source>
</evidence>
<evidence type="ECO:0000313" key="3">
    <source>
        <dbReference type="Proteomes" id="UP000316714"/>
    </source>
</evidence>
<dbReference type="GO" id="GO:0110154">
    <property type="term" value="P:RNA decapping"/>
    <property type="evidence" value="ECO:0007669"/>
    <property type="project" value="TreeGrafter"/>
</dbReference>
<dbReference type="CDD" id="cd00144">
    <property type="entry name" value="MPP_PPP_family"/>
    <property type="match status" value="1"/>
</dbReference>
<comment type="caution">
    <text evidence="2">The sequence shown here is derived from an EMBL/GenBank/DDBJ whole genome shotgun (WGS) entry which is preliminary data.</text>
</comment>
<organism evidence="2 3">
    <name type="scientific">Posidoniimonas corsicana</name>
    <dbReference type="NCBI Taxonomy" id="1938618"/>
    <lineage>
        <taxon>Bacteria</taxon>
        <taxon>Pseudomonadati</taxon>
        <taxon>Planctomycetota</taxon>
        <taxon>Planctomycetia</taxon>
        <taxon>Pirellulales</taxon>
        <taxon>Lacipirellulaceae</taxon>
        <taxon>Posidoniimonas</taxon>
    </lineage>
</organism>
<gene>
    <name evidence="2" type="primary">pphA_1</name>
    <name evidence="2" type="ORF">KOR34_33920</name>
</gene>
<evidence type="ECO:0000259" key="1">
    <source>
        <dbReference type="Pfam" id="PF00149"/>
    </source>
</evidence>
<dbReference type="SUPFAM" id="SSF56300">
    <property type="entry name" value="Metallo-dependent phosphatases"/>
    <property type="match status" value="1"/>
</dbReference>
<proteinExistence type="predicted"/>
<dbReference type="GO" id="GO:0004722">
    <property type="term" value="F:protein serine/threonine phosphatase activity"/>
    <property type="evidence" value="ECO:0007669"/>
    <property type="project" value="UniProtKB-EC"/>
</dbReference>
<dbReference type="PANTHER" id="PTHR42850:SF4">
    <property type="entry name" value="ZINC-DEPENDENT ENDOPOLYPHOSPHATASE"/>
    <property type="match status" value="1"/>
</dbReference>
<dbReference type="AlphaFoldDB" id="A0A5C5V659"/>
<dbReference type="Proteomes" id="UP000316714">
    <property type="component" value="Unassembled WGS sequence"/>
</dbReference>
<keyword evidence="2" id="KW-0378">Hydrolase</keyword>
<dbReference type="GO" id="GO:0008803">
    <property type="term" value="F:bis(5'-nucleosyl)-tetraphosphatase (symmetrical) activity"/>
    <property type="evidence" value="ECO:0007669"/>
    <property type="project" value="TreeGrafter"/>
</dbReference>
<dbReference type="InterPro" id="IPR004843">
    <property type="entry name" value="Calcineurin-like_PHP"/>
</dbReference>